<feature type="DNA-binding region" description="Fork-head" evidence="4">
    <location>
        <begin position="1"/>
        <end position="84"/>
    </location>
</feature>
<dbReference type="PANTHER" id="PTHR11829:SF380">
    <property type="entry name" value="PROTEIN FORK HEAD"/>
    <property type="match status" value="1"/>
</dbReference>
<dbReference type="PANTHER" id="PTHR11829">
    <property type="entry name" value="FORKHEAD BOX PROTEIN"/>
    <property type="match status" value="1"/>
</dbReference>
<accession>B7PW36</accession>
<evidence type="ECO:0000256" key="2">
    <source>
        <dbReference type="ARBA" id="ARBA00023125"/>
    </source>
</evidence>
<protein>
    <submittedName>
        <fullName evidence="7 8">Transcription factor, putative</fullName>
    </submittedName>
</protein>
<dbReference type="PROSITE" id="PS00658">
    <property type="entry name" value="FORK_HEAD_2"/>
    <property type="match status" value="1"/>
</dbReference>
<keyword evidence="3 4" id="KW-0539">Nucleus</keyword>
<dbReference type="EnsemblMetazoa" id="ISCW006922-RA">
    <property type="protein sequence ID" value="ISCW006922-PA"/>
    <property type="gene ID" value="ISCW006922"/>
</dbReference>
<proteinExistence type="evidence at protein level"/>
<dbReference type="Gene3D" id="1.10.10.10">
    <property type="entry name" value="Winged helix-like DNA-binding domain superfamily/Winged helix DNA-binding domain"/>
    <property type="match status" value="1"/>
</dbReference>
<dbReference type="EMBL" id="ABJB010789871">
    <property type="status" value="NOT_ANNOTATED_CDS"/>
    <property type="molecule type" value="Genomic_DNA"/>
</dbReference>
<dbReference type="Proteomes" id="UP000001555">
    <property type="component" value="Unassembled WGS sequence"/>
</dbReference>
<evidence type="ECO:0000313" key="8">
    <source>
        <dbReference type="EnsemblMetazoa" id="ISCW006922-PA"/>
    </source>
</evidence>
<evidence type="ECO:0000256" key="3">
    <source>
        <dbReference type="ARBA" id="ARBA00023242"/>
    </source>
</evidence>
<dbReference type="PRINTS" id="PR00053">
    <property type="entry name" value="FORKHEAD"/>
</dbReference>
<dbReference type="InterPro" id="IPR036388">
    <property type="entry name" value="WH-like_DNA-bd_sf"/>
</dbReference>
<dbReference type="OrthoDB" id="5954824at2759"/>
<dbReference type="EMBL" id="ABJB010147834">
    <property type="status" value="NOT_ANNOTATED_CDS"/>
    <property type="molecule type" value="Genomic_DNA"/>
</dbReference>
<dbReference type="EMBL" id="ABJB010597750">
    <property type="status" value="NOT_ANNOTATED_CDS"/>
    <property type="molecule type" value="Genomic_DNA"/>
</dbReference>
<dbReference type="VEuPathDB" id="VectorBase:ISCW006922"/>
<evidence type="ECO:0000256" key="5">
    <source>
        <dbReference type="SAM" id="MobiDB-lite"/>
    </source>
</evidence>
<dbReference type="EMBL" id="DS805234">
    <property type="protein sequence ID" value="EEC10808.1"/>
    <property type="molecule type" value="Genomic_DNA"/>
</dbReference>
<sequence>MAIQNSPSKMLTLSEIYQFIMDLFPYYRQNQQRWKNSIRHSLSFNDCFVKVPRTPDKPGKGSFWTLHPDSGNMFENGCYLRRQKRFKCEKREAARQAQKATPGHHHHHHSTPSSNPAMLGMGYGSHQDPSSCCSPAMGQHHALHESLLKVDPHYNPSNHPFSINNIIANESKADLKLYEMSQYGGYNPLSPPIGGHTALPNDSSGYYHPSLYSMYQSATPSL</sequence>
<reference evidence="8" key="2">
    <citation type="submission" date="2020-05" db="UniProtKB">
        <authorList>
            <consortium name="EnsemblMetazoa"/>
        </authorList>
    </citation>
    <scope>IDENTIFICATION</scope>
    <source>
        <strain evidence="8">wikel</strain>
    </source>
</reference>
<evidence type="ECO:0000259" key="6">
    <source>
        <dbReference type="PROSITE" id="PS50039"/>
    </source>
</evidence>
<dbReference type="GO" id="GO:0030154">
    <property type="term" value="P:cell differentiation"/>
    <property type="evidence" value="ECO:0000318"/>
    <property type="project" value="GO_Central"/>
</dbReference>
<dbReference type="SUPFAM" id="SSF46785">
    <property type="entry name" value="Winged helix' DNA-binding domain"/>
    <property type="match status" value="1"/>
</dbReference>
<dbReference type="AlphaFoldDB" id="B7PW36"/>
<dbReference type="HOGENOM" id="CLU_1246580_0_0_1"/>
<evidence type="ECO:0000256" key="1">
    <source>
        <dbReference type="ARBA" id="ARBA00004123"/>
    </source>
</evidence>
<dbReference type="PROSITE" id="PS50039">
    <property type="entry name" value="FORK_HEAD_3"/>
    <property type="match status" value="1"/>
</dbReference>
<dbReference type="GO" id="GO:0006357">
    <property type="term" value="P:regulation of transcription by RNA polymerase II"/>
    <property type="evidence" value="ECO:0000318"/>
    <property type="project" value="GO_Central"/>
</dbReference>
<dbReference type="GO" id="GO:0005634">
    <property type="term" value="C:nucleus"/>
    <property type="evidence" value="ECO:0007669"/>
    <property type="project" value="UniProtKB-SubCell"/>
</dbReference>
<keyword evidence="2 4" id="KW-0238">DNA-binding</keyword>
<name>B7PW36_IXOSC</name>
<evidence type="ECO:0000256" key="4">
    <source>
        <dbReference type="PROSITE-ProRule" id="PRU00089"/>
    </source>
</evidence>
<dbReference type="PaxDb" id="6945-B7PW36"/>
<evidence type="ECO:0000313" key="7">
    <source>
        <dbReference type="EMBL" id="EEC10808.1"/>
    </source>
</evidence>
<dbReference type="VEuPathDB" id="VectorBase:ISCI006922"/>
<dbReference type="InterPro" id="IPR001766">
    <property type="entry name" value="Fork_head_dom"/>
</dbReference>
<dbReference type="InterPro" id="IPR030456">
    <property type="entry name" value="TF_fork_head_CS_2"/>
</dbReference>
<feature type="region of interest" description="Disordered" evidence="5">
    <location>
        <begin position="89"/>
        <end position="121"/>
    </location>
</feature>
<dbReference type="InParanoid" id="B7PW36"/>
<dbReference type="GO" id="GO:0000981">
    <property type="term" value="F:DNA-binding transcription factor activity, RNA polymerase II-specific"/>
    <property type="evidence" value="ECO:0000318"/>
    <property type="project" value="GO_Central"/>
</dbReference>
<dbReference type="FunCoup" id="B7PW36">
    <property type="interactions" value="71"/>
</dbReference>
<dbReference type="VEuPathDB" id="VectorBase:ISCP_004870"/>
<dbReference type="FunFam" id="1.10.10.10:FF:000042">
    <property type="entry name" value="hepatocyte nuclear factor 3-beta"/>
    <property type="match status" value="1"/>
</dbReference>
<feature type="domain" description="Fork-head" evidence="6">
    <location>
        <begin position="1"/>
        <end position="84"/>
    </location>
</feature>
<dbReference type="Pfam" id="PF00250">
    <property type="entry name" value="Forkhead"/>
    <property type="match status" value="1"/>
</dbReference>
<evidence type="ECO:0007829" key="10">
    <source>
        <dbReference type="PeptideAtlas" id="B7PW36"/>
    </source>
</evidence>
<dbReference type="EMBL" id="ABJB010212539">
    <property type="status" value="NOT_ANNOTATED_CDS"/>
    <property type="molecule type" value="Genomic_DNA"/>
</dbReference>
<organism>
    <name type="scientific">Ixodes scapularis</name>
    <name type="common">Black-legged tick</name>
    <name type="synonym">Deer tick</name>
    <dbReference type="NCBI Taxonomy" id="6945"/>
    <lineage>
        <taxon>Eukaryota</taxon>
        <taxon>Metazoa</taxon>
        <taxon>Ecdysozoa</taxon>
        <taxon>Arthropoda</taxon>
        <taxon>Chelicerata</taxon>
        <taxon>Arachnida</taxon>
        <taxon>Acari</taxon>
        <taxon>Parasitiformes</taxon>
        <taxon>Ixodida</taxon>
        <taxon>Ixodoidea</taxon>
        <taxon>Ixodidae</taxon>
        <taxon>Ixodinae</taxon>
        <taxon>Ixodes</taxon>
    </lineage>
</organism>
<keyword evidence="10" id="KW-1267">Proteomics identification</keyword>
<dbReference type="InterPro" id="IPR050211">
    <property type="entry name" value="FOX_domain-containing"/>
</dbReference>
<dbReference type="SMART" id="SM00339">
    <property type="entry name" value="FH"/>
    <property type="match status" value="1"/>
</dbReference>
<dbReference type="GO" id="GO:0000978">
    <property type="term" value="F:RNA polymerase II cis-regulatory region sequence-specific DNA binding"/>
    <property type="evidence" value="ECO:0000318"/>
    <property type="project" value="GO_Central"/>
</dbReference>
<comment type="subcellular location">
    <subcellularLocation>
        <location evidence="1 4">Nucleus</location>
    </subcellularLocation>
</comment>
<dbReference type="STRING" id="6945.B7PW36"/>
<keyword evidence="9" id="KW-1185">Reference proteome</keyword>
<dbReference type="InterPro" id="IPR036390">
    <property type="entry name" value="WH_DNA-bd_sf"/>
</dbReference>
<evidence type="ECO:0000313" key="9">
    <source>
        <dbReference type="Proteomes" id="UP000001555"/>
    </source>
</evidence>
<dbReference type="GO" id="GO:0009653">
    <property type="term" value="P:anatomical structure morphogenesis"/>
    <property type="evidence" value="ECO:0000318"/>
    <property type="project" value="GO_Central"/>
</dbReference>
<reference evidence="7 9" key="1">
    <citation type="submission" date="2008-03" db="EMBL/GenBank/DDBJ databases">
        <title>Annotation of Ixodes scapularis.</title>
        <authorList>
            <consortium name="Ixodes scapularis Genome Project Consortium"/>
            <person name="Caler E."/>
            <person name="Hannick L.I."/>
            <person name="Bidwell S."/>
            <person name="Joardar V."/>
            <person name="Thiagarajan M."/>
            <person name="Amedeo P."/>
            <person name="Galinsky K.J."/>
            <person name="Schobel S."/>
            <person name="Inman J."/>
            <person name="Hostetler J."/>
            <person name="Miller J."/>
            <person name="Hammond M."/>
            <person name="Megy K."/>
            <person name="Lawson D."/>
            <person name="Kodira C."/>
            <person name="Sutton G."/>
            <person name="Meyer J."/>
            <person name="Hill C.A."/>
            <person name="Birren B."/>
            <person name="Nene V."/>
            <person name="Collins F."/>
            <person name="Alarcon-Chaidez F."/>
            <person name="Wikel S."/>
            <person name="Strausberg R."/>
        </authorList>
    </citation>
    <scope>NUCLEOTIDE SEQUENCE [LARGE SCALE GENOMIC DNA]</scope>
    <source>
        <strain evidence="9">Wikel</strain>
        <strain evidence="7">Wikel colony</strain>
    </source>
</reference>
<gene>
    <name evidence="7" type="ORF">IscW_ISCW006922</name>
</gene>